<accession>I1VH24</accession>
<proteinExistence type="predicted"/>
<evidence type="ECO:0000313" key="1">
    <source>
        <dbReference type="EMBL" id="AFI44022.1"/>
    </source>
</evidence>
<dbReference type="AlphaFoldDB" id="I1VH24"/>
<sequence>MPLHTDADKALRQLTRRDPAKVKQYRAELKYFHVPRRAILGISTTHQILDEAVTWSTPPNVWPLHQRTPQA</sequence>
<protein>
    <submittedName>
        <fullName evidence="1">Uncharacterized protein</fullName>
    </submittedName>
</protein>
<keyword evidence="1" id="KW-0614">Plasmid</keyword>
<gene>
    <name evidence="1" type="ORF">pFP4.23c</name>
</gene>
<name>I1VH24_9ACTN</name>
<dbReference type="RefSeq" id="WP_014696919.1">
    <property type="nucleotide sequence ID" value="NC_017833.1"/>
</dbReference>
<geneLocation type="plasmid" evidence="1">
    <name>pFP4</name>
</geneLocation>
<dbReference type="EMBL" id="JQ606827">
    <property type="protein sequence ID" value="AFI44022.1"/>
    <property type="molecule type" value="Genomic_DNA"/>
</dbReference>
<reference evidence="1" key="1">
    <citation type="journal article" date="2012" name="Plasmid">
        <title>Characterization of Streptomyces plasmid-phage pFP4 and its evolutionary implications.</title>
        <authorList>
            <person name="Chen Z."/>
            <person name="Zhong L."/>
            <person name="Shen M."/>
            <person name="Fang P."/>
            <person name="Qin Z."/>
        </authorList>
    </citation>
    <scope>NUCLEOTIDE SEQUENCE</scope>
    <source>
        <strain evidence="1">FR1</strain>
        <plasmid evidence="1">pFP4</plasmid>
    </source>
</reference>
<organism evidence="1">
    <name type="scientific">Streptomyces sp. FR1</name>
    <dbReference type="NCBI Taxonomy" id="349971"/>
    <lineage>
        <taxon>Bacteria</taxon>
        <taxon>Bacillati</taxon>
        <taxon>Actinomycetota</taxon>
        <taxon>Actinomycetes</taxon>
        <taxon>Kitasatosporales</taxon>
        <taxon>Streptomycetaceae</taxon>
        <taxon>Streptomyces</taxon>
    </lineage>
</organism>